<dbReference type="PROSITE" id="PS00041">
    <property type="entry name" value="HTH_ARAC_FAMILY_1"/>
    <property type="match status" value="1"/>
</dbReference>
<dbReference type="Proteomes" id="UP001144397">
    <property type="component" value="Unassembled WGS sequence"/>
</dbReference>
<dbReference type="EMBL" id="BSDO01000001">
    <property type="protein sequence ID" value="GLI21111.1"/>
    <property type="molecule type" value="Genomic_DNA"/>
</dbReference>
<evidence type="ECO:0000259" key="5">
    <source>
        <dbReference type="PROSITE" id="PS01124"/>
    </source>
</evidence>
<evidence type="ECO:0000256" key="1">
    <source>
        <dbReference type="ARBA" id="ARBA00023015"/>
    </source>
</evidence>
<dbReference type="SMART" id="SM00342">
    <property type="entry name" value="HTH_ARAC"/>
    <property type="match status" value="1"/>
</dbReference>
<sequence>MTTTLPLVRAAAIAPLMVWLRDSGYPLDQMLLDAGLPAGLIEDRDRPIPLMAGIRLLMEVVAREGQDVPCRMVAHAGIEELGLLGQIVMSSRTPREAFTKVERAYLHHGSHELFTLTPGSGSGAVRHAFRVPVDCERLSFVQQYVAALIRTVVLRTGHEGQLIERVELTPHPRNGVEGMSAEFGCEVVPSANRTVTMVFSDAVLDRPYVNGRQVADVVIPAGSAVIRGDGTLAGSITTILPGLMEAGAEPGLANVAELAFMSRRTLQRRLAAEGTSLSDLIDKMRAEQAIARLTASGNAIRTVAAEVGYGSNASFSRAIRRWTKTSPSRLRRSAHDGRTTAGDEAE</sequence>
<dbReference type="EMBL" id="JAVDPY010000002">
    <property type="protein sequence ID" value="MDR6332835.1"/>
    <property type="molecule type" value="Genomic_DNA"/>
</dbReference>
<dbReference type="InterPro" id="IPR032687">
    <property type="entry name" value="AraC-type_N"/>
</dbReference>
<evidence type="ECO:0000313" key="8">
    <source>
        <dbReference type="Proteomes" id="UP001144397"/>
    </source>
</evidence>
<dbReference type="GO" id="GO:0000976">
    <property type="term" value="F:transcription cis-regulatory region binding"/>
    <property type="evidence" value="ECO:0007669"/>
    <property type="project" value="TreeGrafter"/>
</dbReference>
<feature type="region of interest" description="Disordered" evidence="4">
    <location>
        <begin position="326"/>
        <end position="346"/>
    </location>
</feature>
<dbReference type="Gene3D" id="1.10.10.60">
    <property type="entry name" value="Homeodomain-like"/>
    <property type="match status" value="1"/>
</dbReference>
<evidence type="ECO:0000256" key="3">
    <source>
        <dbReference type="ARBA" id="ARBA00023163"/>
    </source>
</evidence>
<proteinExistence type="predicted"/>
<dbReference type="Proteomes" id="UP001245370">
    <property type="component" value="Unassembled WGS sequence"/>
</dbReference>
<dbReference type="AlphaFoldDB" id="A0A9W6CJ81"/>
<keyword evidence="3" id="KW-0804">Transcription</keyword>
<reference evidence="7 9" key="2">
    <citation type="submission" date="2023-07" db="EMBL/GenBank/DDBJ databases">
        <title>Genomic Encyclopedia of Type Strains, Phase IV (KMG-IV): sequencing the most valuable type-strain genomes for metagenomic binning, comparative biology and taxonomic classification.</title>
        <authorList>
            <person name="Goeker M."/>
        </authorList>
    </citation>
    <scope>NUCLEOTIDE SEQUENCE [LARGE SCALE GENOMIC DNA]</scope>
    <source>
        <strain evidence="7 9">DSM 338</strain>
    </source>
</reference>
<dbReference type="PANTHER" id="PTHR47894">
    <property type="entry name" value="HTH-TYPE TRANSCRIPTIONAL REGULATOR GADX"/>
    <property type="match status" value="1"/>
</dbReference>
<name>A0A9W6CJ81_XANFL</name>
<keyword evidence="1" id="KW-0805">Transcription regulation</keyword>
<evidence type="ECO:0000313" key="6">
    <source>
        <dbReference type="EMBL" id="GLI21111.1"/>
    </source>
</evidence>
<accession>A0A9W6CJ81</accession>
<comment type="caution">
    <text evidence="6">The sequence shown here is derived from an EMBL/GenBank/DDBJ whole genome shotgun (WGS) entry which is preliminary data.</text>
</comment>
<evidence type="ECO:0000313" key="9">
    <source>
        <dbReference type="Proteomes" id="UP001245370"/>
    </source>
</evidence>
<keyword evidence="9" id="KW-1185">Reference proteome</keyword>
<gene>
    <name evidence="7" type="ORF">GGQ86_001299</name>
    <name evidence="6" type="ORF">XFLAVUS301_07850</name>
</gene>
<dbReference type="Pfam" id="PF12833">
    <property type="entry name" value="HTH_18"/>
    <property type="match status" value="1"/>
</dbReference>
<organism evidence="6 8">
    <name type="scientific">Xanthobacter flavus</name>
    <dbReference type="NCBI Taxonomy" id="281"/>
    <lineage>
        <taxon>Bacteria</taxon>
        <taxon>Pseudomonadati</taxon>
        <taxon>Pseudomonadota</taxon>
        <taxon>Alphaproteobacteria</taxon>
        <taxon>Hyphomicrobiales</taxon>
        <taxon>Xanthobacteraceae</taxon>
        <taxon>Xanthobacter</taxon>
    </lineage>
</organism>
<evidence type="ECO:0000256" key="4">
    <source>
        <dbReference type="SAM" id="MobiDB-lite"/>
    </source>
</evidence>
<dbReference type="InterPro" id="IPR009057">
    <property type="entry name" value="Homeodomain-like_sf"/>
</dbReference>
<evidence type="ECO:0000313" key="7">
    <source>
        <dbReference type="EMBL" id="MDR6332835.1"/>
    </source>
</evidence>
<dbReference type="Pfam" id="PF12625">
    <property type="entry name" value="Arabinose_bd"/>
    <property type="match status" value="1"/>
</dbReference>
<keyword evidence="2" id="KW-0238">DNA-binding</keyword>
<protein>
    <submittedName>
        <fullName evidence="7">AraC-like DNA-binding protein</fullName>
    </submittedName>
    <submittedName>
        <fullName evidence="6">Transcriptional regulator</fullName>
    </submittedName>
</protein>
<dbReference type="SUPFAM" id="SSF46689">
    <property type="entry name" value="Homeodomain-like"/>
    <property type="match status" value="1"/>
</dbReference>
<dbReference type="GO" id="GO:0003700">
    <property type="term" value="F:DNA-binding transcription factor activity"/>
    <property type="evidence" value="ECO:0007669"/>
    <property type="project" value="InterPro"/>
</dbReference>
<dbReference type="RefSeq" id="WP_281805555.1">
    <property type="nucleotide sequence ID" value="NZ_BSDO01000001.1"/>
</dbReference>
<dbReference type="PANTHER" id="PTHR47894:SF4">
    <property type="entry name" value="HTH-TYPE TRANSCRIPTIONAL REGULATOR GADX"/>
    <property type="match status" value="1"/>
</dbReference>
<reference evidence="6" key="1">
    <citation type="submission" date="2022-12" db="EMBL/GenBank/DDBJ databases">
        <title>Reference genome sequencing for broad-spectrum identification of bacterial and archaeal isolates by mass spectrometry.</title>
        <authorList>
            <person name="Sekiguchi Y."/>
            <person name="Tourlousse D.M."/>
        </authorList>
    </citation>
    <scope>NUCLEOTIDE SEQUENCE</scope>
    <source>
        <strain evidence="6">301</strain>
    </source>
</reference>
<dbReference type="GO" id="GO:0005829">
    <property type="term" value="C:cytosol"/>
    <property type="evidence" value="ECO:0007669"/>
    <property type="project" value="TreeGrafter"/>
</dbReference>
<dbReference type="GeneID" id="95761579"/>
<evidence type="ECO:0000256" key="2">
    <source>
        <dbReference type="ARBA" id="ARBA00023125"/>
    </source>
</evidence>
<dbReference type="PROSITE" id="PS01124">
    <property type="entry name" value="HTH_ARAC_FAMILY_2"/>
    <property type="match status" value="1"/>
</dbReference>
<feature type="domain" description="HTH araC/xylS-type" evidence="5">
    <location>
        <begin position="234"/>
        <end position="333"/>
    </location>
</feature>
<dbReference type="InterPro" id="IPR018060">
    <property type="entry name" value="HTH_AraC"/>
</dbReference>
<dbReference type="InterPro" id="IPR018062">
    <property type="entry name" value="HTH_AraC-typ_CS"/>
</dbReference>